<accession>A0A5B7GWD1</accession>
<reference evidence="2 3" key="1">
    <citation type="submission" date="2019-05" db="EMBL/GenBank/DDBJ databases">
        <title>Another draft genome of Portunus trituberculatus and its Hox gene families provides insights of decapod evolution.</title>
        <authorList>
            <person name="Jeong J.-H."/>
            <person name="Song I."/>
            <person name="Kim S."/>
            <person name="Choi T."/>
            <person name="Kim D."/>
            <person name="Ryu S."/>
            <person name="Kim W."/>
        </authorList>
    </citation>
    <scope>NUCLEOTIDE SEQUENCE [LARGE SCALE GENOMIC DNA]</scope>
    <source>
        <tissue evidence="2">Muscle</tissue>
    </source>
</reference>
<proteinExistence type="predicted"/>
<sequence>MAEASSEDGRGEAMEPRDDWYDHHEKTEPKEGTPIKGWKDGCCTRDLEIQHVGPRRSDKRPNVPRQIGMEEKAGSTDRIGDGVR</sequence>
<feature type="compositionally biased region" description="Basic and acidic residues" evidence="1">
    <location>
        <begin position="68"/>
        <end position="84"/>
    </location>
</feature>
<organism evidence="2 3">
    <name type="scientific">Portunus trituberculatus</name>
    <name type="common">Swimming crab</name>
    <name type="synonym">Neptunus trituberculatus</name>
    <dbReference type="NCBI Taxonomy" id="210409"/>
    <lineage>
        <taxon>Eukaryota</taxon>
        <taxon>Metazoa</taxon>
        <taxon>Ecdysozoa</taxon>
        <taxon>Arthropoda</taxon>
        <taxon>Crustacea</taxon>
        <taxon>Multicrustacea</taxon>
        <taxon>Malacostraca</taxon>
        <taxon>Eumalacostraca</taxon>
        <taxon>Eucarida</taxon>
        <taxon>Decapoda</taxon>
        <taxon>Pleocyemata</taxon>
        <taxon>Brachyura</taxon>
        <taxon>Eubrachyura</taxon>
        <taxon>Portunoidea</taxon>
        <taxon>Portunidae</taxon>
        <taxon>Portuninae</taxon>
        <taxon>Portunus</taxon>
    </lineage>
</organism>
<evidence type="ECO:0000313" key="3">
    <source>
        <dbReference type="Proteomes" id="UP000324222"/>
    </source>
</evidence>
<comment type="caution">
    <text evidence="2">The sequence shown here is derived from an EMBL/GenBank/DDBJ whole genome shotgun (WGS) entry which is preliminary data.</text>
</comment>
<feature type="compositionally biased region" description="Basic and acidic residues" evidence="1">
    <location>
        <begin position="7"/>
        <end position="61"/>
    </location>
</feature>
<feature type="region of interest" description="Disordered" evidence="1">
    <location>
        <begin position="1"/>
        <end position="84"/>
    </location>
</feature>
<name>A0A5B7GWD1_PORTR</name>
<dbReference type="Proteomes" id="UP000324222">
    <property type="component" value="Unassembled WGS sequence"/>
</dbReference>
<dbReference type="EMBL" id="VSRR010021902">
    <property type="protein sequence ID" value="MPC64300.1"/>
    <property type="molecule type" value="Genomic_DNA"/>
</dbReference>
<protein>
    <submittedName>
        <fullName evidence="2">Uncharacterized protein</fullName>
    </submittedName>
</protein>
<gene>
    <name evidence="2" type="ORF">E2C01_058412</name>
</gene>
<evidence type="ECO:0000256" key="1">
    <source>
        <dbReference type="SAM" id="MobiDB-lite"/>
    </source>
</evidence>
<keyword evidence="3" id="KW-1185">Reference proteome</keyword>
<dbReference type="AlphaFoldDB" id="A0A5B7GWD1"/>
<evidence type="ECO:0000313" key="2">
    <source>
        <dbReference type="EMBL" id="MPC64300.1"/>
    </source>
</evidence>